<keyword evidence="11" id="KW-1185">Reference proteome</keyword>
<dbReference type="AlphaFoldDB" id="A0A2Z7AVT7"/>
<accession>A0A2Z7AVT7</accession>
<evidence type="ECO:0000256" key="4">
    <source>
        <dbReference type="ARBA" id="ARBA00022840"/>
    </source>
</evidence>
<dbReference type="PANTHER" id="PTHR47968">
    <property type="entry name" value="CENTROMERE PROTEIN E"/>
    <property type="match status" value="1"/>
</dbReference>
<evidence type="ECO:0000256" key="2">
    <source>
        <dbReference type="ARBA" id="ARBA00022701"/>
    </source>
</evidence>
<dbReference type="OrthoDB" id="3176171at2759"/>
<evidence type="ECO:0000256" key="6">
    <source>
        <dbReference type="PROSITE-ProRule" id="PRU00283"/>
    </source>
</evidence>
<name>A0A2Z7AVT7_9LAMI</name>
<dbReference type="Gene3D" id="3.40.850.10">
    <property type="entry name" value="Kinesin motor domain"/>
    <property type="match status" value="2"/>
</dbReference>
<evidence type="ECO:0000256" key="5">
    <source>
        <dbReference type="ARBA" id="ARBA00023175"/>
    </source>
</evidence>
<dbReference type="Proteomes" id="UP000250235">
    <property type="component" value="Unassembled WGS sequence"/>
</dbReference>
<dbReference type="GO" id="GO:0008017">
    <property type="term" value="F:microtubule binding"/>
    <property type="evidence" value="ECO:0007669"/>
    <property type="project" value="InterPro"/>
</dbReference>
<feature type="binding site" evidence="6">
    <location>
        <begin position="106"/>
        <end position="113"/>
    </location>
    <ligand>
        <name>ATP</name>
        <dbReference type="ChEBI" id="CHEBI:30616"/>
    </ligand>
</feature>
<comment type="similarity">
    <text evidence="1">Belongs to the TRAFAC class myosin-kinesin ATPase superfamily. Kinesin family. KIN-7 subfamily.</text>
</comment>
<evidence type="ECO:0000313" key="11">
    <source>
        <dbReference type="Proteomes" id="UP000250235"/>
    </source>
</evidence>
<dbReference type="InterPro" id="IPR027417">
    <property type="entry name" value="P-loop_NTPase"/>
</dbReference>
<dbReference type="PANTHER" id="PTHR47968:SF55">
    <property type="entry name" value="KINESIN-LIKE PROTEIN KIN-7H"/>
    <property type="match status" value="1"/>
</dbReference>
<dbReference type="InterPro" id="IPR036961">
    <property type="entry name" value="Kinesin_motor_dom_sf"/>
</dbReference>
<dbReference type="Pfam" id="PF00225">
    <property type="entry name" value="Kinesin"/>
    <property type="match status" value="1"/>
</dbReference>
<dbReference type="InterPro" id="IPR021881">
    <property type="entry name" value="NACK_C"/>
</dbReference>
<evidence type="ECO:0000313" key="10">
    <source>
        <dbReference type="EMBL" id="KZV25965.1"/>
    </source>
</evidence>
<keyword evidence="4 6" id="KW-0067">ATP-binding</keyword>
<dbReference type="GO" id="GO:0007018">
    <property type="term" value="P:microtubule-based movement"/>
    <property type="evidence" value="ECO:0007669"/>
    <property type="project" value="InterPro"/>
</dbReference>
<feature type="region of interest" description="Disordered" evidence="8">
    <location>
        <begin position="719"/>
        <end position="748"/>
    </location>
</feature>
<organism evidence="10 11">
    <name type="scientific">Dorcoceras hygrometricum</name>
    <dbReference type="NCBI Taxonomy" id="472368"/>
    <lineage>
        <taxon>Eukaryota</taxon>
        <taxon>Viridiplantae</taxon>
        <taxon>Streptophyta</taxon>
        <taxon>Embryophyta</taxon>
        <taxon>Tracheophyta</taxon>
        <taxon>Spermatophyta</taxon>
        <taxon>Magnoliopsida</taxon>
        <taxon>eudicotyledons</taxon>
        <taxon>Gunneridae</taxon>
        <taxon>Pentapetalae</taxon>
        <taxon>asterids</taxon>
        <taxon>lamiids</taxon>
        <taxon>Lamiales</taxon>
        <taxon>Gesneriaceae</taxon>
        <taxon>Didymocarpoideae</taxon>
        <taxon>Trichosporeae</taxon>
        <taxon>Loxocarpinae</taxon>
        <taxon>Dorcoceras</taxon>
    </lineage>
</organism>
<feature type="compositionally biased region" description="Basic and acidic residues" evidence="8">
    <location>
        <begin position="733"/>
        <end position="748"/>
    </location>
</feature>
<keyword evidence="3 6" id="KW-0547">Nucleotide-binding</keyword>
<protein>
    <recommendedName>
        <fullName evidence="7">Kinesin-like protein</fullName>
    </recommendedName>
</protein>
<dbReference type="InterPro" id="IPR027640">
    <property type="entry name" value="Kinesin-like_fam"/>
</dbReference>
<keyword evidence="5 6" id="KW-0505">Motor protein</keyword>
<feature type="region of interest" description="Disordered" evidence="8">
    <location>
        <begin position="520"/>
        <end position="547"/>
    </location>
</feature>
<dbReference type="PROSITE" id="PS00411">
    <property type="entry name" value="KINESIN_MOTOR_1"/>
    <property type="match status" value="1"/>
</dbReference>
<dbReference type="SMART" id="SM00129">
    <property type="entry name" value="KISc"/>
    <property type="match status" value="1"/>
</dbReference>
<feature type="compositionally biased region" description="Basic and acidic residues" evidence="8">
    <location>
        <begin position="389"/>
        <end position="399"/>
    </location>
</feature>
<evidence type="ECO:0000256" key="8">
    <source>
        <dbReference type="SAM" id="MobiDB-lite"/>
    </source>
</evidence>
<gene>
    <name evidence="10" type="ORF">F511_08910</name>
</gene>
<dbReference type="InterPro" id="IPR019821">
    <property type="entry name" value="Kinesin_motor_CS"/>
</dbReference>
<dbReference type="GO" id="GO:0005524">
    <property type="term" value="F:ATP binding"/>
    <property type="evidence" value="ECO:0007669"/>
    <property type="project" value="UniProtKB-UniRule"/>
</dbReference>
<dbReference type="SUPFAM" id="SSF52540">
    <property type="entry name" value="P-loop containing nucleoside triphosphate hydrolases"/>
    <property type="match status" value="1"/>
</dbReference>
<feature type="region of interest" description="Disordered" evidence="8">
    <location>
        <begin position="385"/>
        <end position="423"/>
    </location>
</feature>
<dbReference type="GO" id="GO:0005874">
    <property type="term" value="C:microtubule"/>
    <property type="evidence" value="ECO:0007669"/>
    <property type="project" value="UniProtKB-KW"/>
</dbReference>
<dbReference type="FunFam" id="3.40.850.10:FF:000283">
    <property type="entry name" value="Putative inactive kinesin-like protein KIN-7B"/>
    <property type="match status" value="1"/>
</dbReference>
<keyword evidence="2 7" id="KW-0493">Microtubule</keyword>
<dbReference type="PROSITE" id="PS50067">
    <property type="entry name" value="KINESIN_MOTOR_2"/>
    <property type="match status" value="1"/>
</dbReference>
<dbReference type="InterPro" id="IPR001752">
    <property type="entry name" value="Kinesin_motor_dom"/>
</dbReference>
<dbReference type="Pfam" id="PF11995">
    <property type="entry name" value="DUF3490"/>
    <property type="match status" value="1"/>
</dbReference>
<proteinExistence type="inferred from homology"/>
<evidence type="ECO:0000256" key="1">
    <source>
        <dbReference type="ARBA" id="ARBA00007310"/>
    </source>
</evidence>
<evidence type="ECO:0000256" key="3">
    <source>
        <dbReference type="ARBA" id="ARBA00022741"/>
    </source>
</evidence>
<sequence>METMESGDDEIQGNEERIHVSVRLRPLNDKEVLGNDVSDWECINDNTIVYKNANLSASERLMYPSVYVFDKVFRTDSVTRDVYEQGAKDVALSVLSGMNSSIFAYGQTSSGKTFTMTGITEYAIEDVYKYIQKHPEREFVLKFSAMEIYNESVRDLLTFDSTPLRLLDDPEVDLLSASSQRRIGETSLNETSSRSHQIIRLTVDSISREFSGKDNPSTLAATVNFVDLAGSERASQSLSAGTRLKEGCHINRSLLTLGTVIRKLSKGRNGHIPYRDSKLTRILQTSLGGNARTAIICTMSPARSHVEQSRNTLLFASCAKEVRTNAQVNVFMSDKALVKHLQTELARLESQLKSPKSTSPPNYLALLSEKDLQIEKVGLGNYPHLRVKRSPEGESREQEDSILADPHSLDADNRTFSDGGVSRTSSEDHFAKIPYFNHNYEDNIATPRILIGSSNFSEDDSCHGWEDIEKRSNGTSEDLCREVRCIETEKLSDVGSVKSSSLHSEENSEFPVVILSVNGNRDESESASPPLVKDQEIMSPPLKDNDELKADEGFRPVPLRKKQEKISASLNDIREPIPPMFKRGSEVGSIHFLDMASLEKLSLTRELATDSSVSKRSKLARSRSCTASILTTDSASPWFKIVDYNENTPSMGSEREKESFDRKVSPMNFSSDMEKLSPKDSHYALENTFDIEIDAPYIEFPTAKDAICCSADMTEKAELPTEKESVIDPANSETEKKVNQSSNKDVKDVGLDPMEEEFKGLPSWPTEFRRLQREIIELWHDCNVSLVHRTYFFLLFQGDPLDAIYMEVEMRRMKFLKDKFSRGEKTIVNGRCLTLASSLKDLSQERRKLSKQMEKKLSEQEREMLFLKWGIGINTKLRKLQLAHRLWCSTDDIDHIYDSALLVARLVGLIESGHAPKEMFGLNFTPRRSERTYTFKRSLISLF</sequence>
<dbReference type="PRINTS" id="PR00380">
    <property type="entry name" value="KINESINHEAVY"/>
</dbReference>
<feature type="domain" description="Kinesin motor" evidence="9">
    <location>
        <begin position="17"/>
        <end position="322"/>
    </location>
</feature>
<dbReference type="EMBL" id="KV011797">
    <property type="protein sequence ID" value="KZV25965.1"/>
    <property type="molecule type" value="Genomic_DNA"/>
</dbReference>
<reference evidence="10 11" key="1">
    <citation type="journal article" date="2015" name="Proc. Natl. Acad. Sci. U.S.A.">
        <title>The resurrection genome of Boea hygrometrica: A blueprint for survival of dehydration.</title>
        <authorList>
            <person name="Xiao L."/>
            <person name="Yang G."/>
            <person name="Zhang L."/>
            <person name="Yang X."/>
            <person name="Zhao S."/>
            <person name="Ji Z."/>
            <person name="Zhou Q."/>
            <person name="Hu M."/>
            <person name="Wang Y."/>
            <person name="Chen M."/>
            <person name="Xu Y."/>
            <person name="Jin H."/>
            <person name="Xiao X."/>
            <person name="Hu G."/>
            <person name="Bao F."/>
            <person name="Hu Y."/>
            <person name="Wan P."/>
            <person name="Li L."/>
            <person name="Deng X."/>
            <person name="Kuang T."/>
            <person name="Xiang C."/>
            <person name="Zhu J.K."/>
            <person name="Oliver M.J."/>
            <person name="He Y."/>
        </authorList>
    </citation>
    <scope>NUCLEOTIDE SEQUENCE [LARGE SCALE GENOMIC DNA]</scope>
    <source>
        <strain evidence="11">cv. XS01</strain>
    </source>
</reference>
<evidence type="ECO:0000256" key="7">
    <source>
        <dbReference type="RuleBase" id="RU000394"/>
    </source>
</evidence>
<dbReference type="GO" id="GO:0003777">
    <property type="term" value="F:microtubule motor activity"/>
    <property type="evidence" value="ECO:0007669"/>
    <property type="project" value="InterPro"/>
</dbReference>
<evidence type="ECO:0000259" key="9">
    <source>
        <dbReference type="PROSITE" id="PS50067"/>
    </source>
</evidence>